<accession>A0A6V8GYU2</accession>
<keyword evidence="2" id="KW-0812">Transmembrane</keyword>
<dbReference type="PANTHER" id="PTHR34144:SF8">
    <property type="entry name" value="GLYCOSYLTRANSFERASE FAMILY 69 PROTEIN"/>
    <property type="match status" value="1"/>
</dbReference>
<evidence type="ECO:0000256" key="2">
    <source>
        <dbReference type="SAM" id="Phobius"/>
    </source>
</evidence>
<evidence type="ECO:0000256" key="1">
    <source>
        <dbReference type="SAM" id="MobiDB-lite"/>
    </source>
</evidence>
<dbReference type="AlphaFoldDB" id="A0A6V8GYU2"/>
<feature type="compositionally biased region" description="Polar residues" evidence="1">
    <location>
        <begin position="332"/>
        <end position="341"/>
    </location>
</feature>
<keyword evidence="2" id="KW-1133">Transmembrane helix</keyword>
<feature type="transmembrane region" description="Helical" evidence="2">
    <location>
        <begin position="55"/>
        <end position="77"/>
    </location>
</feature>
<feature type="region of interest" description="Disordered" evidence="1">
    <location>
        <begin position="332"/>
        <end position="358"/>
    </location>
</feature>
<reference evidence="4" key="1">
    <citation type="journal article" date="2015" name="Genome Announc.">
        <title>Draft genome sequence of Talaromyces cellulolyticus strain Y-94, a source of lignocellulosic biomass-degrading enzymes.</title>
        <authorList>
            <person name="Fujii T."/>
            <person name="Koike H."/>
            <person name="Sawayama S."/>
            <person name="Yano S."/>
            <person name="Inoue H."/>
        </authorList>
    </citation>
    <scope>NUCLEOTIDE SEQUENCE [LARGE SCALE GENOMIC DNA]</scope>
    <source>
        <strain evidence="4">Y-94</strain>
    </source>
</reference>
<dbReference type="InterPro" id="IPR021047">
    <property type="entry name" value="Mannosyltransferase_CMT1"/>
</dbReference>
<protein>
    <recommendedName>
        <fullName evidence="5">Glycosyltransferase family 69 protein</fullName>
    </recommendedName>
</protein>
<name>A0A6V8GYU2_TALPI</name>
<dbReference type="PANTHER" id="PTHR34144">
    <property type="entry name" value="CHROMOSOME 8, WHOLE GENOME SHOTGUN SEQUENCE"/>
    <property type="match status" value="1"/>
</dbReference>
<dbReference type="EMBL" id="DF933811">
    <property type="protein sequence ID" value="GAM34238.1"/>
    <property type="molecule type" value="Genomic_DNA"/>
</dbReference>
<evidence type="ECO:0000313" key="3">
    <source>
        <dbReference type="EMBL" id="GAM34238.1"/>
    </source>
</evidence>
<feature type="region of interest" description="Disordered" evidence="1">
    <location>
        <begin position="499"/>
        <end position="520"/>
    </location>
</feature>
<organism evidence="3 4">
    <name type="scientific">Talaromyces pinophilus</name>
    <name type="common">Penicillium pinophilum</name>
    <dbReference type="NCBI Taxonomy" id="128442"/>
    <lineage>
        <taxon>Eukaryota</taxon>
        <taxon>Fungi</taxon>
        <taxon>Dikarya</taxon>
        <taxon>Ascomycota</taxon>
        <taxon>Pezizomycotina</taxon>
        <taxon>Eurotiomycetes</taxon>
        <taxon>Eurotiomycetidae</taxon>
        <taxon>Eurotiales</taxon>
        <taxon>Trichocomaceae</taxon>
        <taxon>Talaromyces</taxon>
        <taxon>Talaromyces sect. Talaromyces</taxon>
    </lineage>
</organism>
<keyword evidence="2" id="KW-0472">Membrane</keyword>
<dbReference type="Pfam" id="PF11735">
    <property type="entry name" value="CAP59_mtransfer"/>
    <property type="match status" value="1"/>
</dbReference>
<comment type="caution">
    <text evidence="3">The sequence shown here is derived from an EMBL/GenBank/DDBJ whole genome shotgun (WGS) entry which is preliminary data.</text>
</comment>
<gene>
    <name evidence="3" type="ORF">TCE0_015r01686</name>
</gene>
<evidence type="ECO:0008006" key="5">
    <source>
        <dbReference type="Google" id="ProtNLM"/>
    </source>
</evidence>
<dbReference type="Proteomes" id="UP000053095">
    <property type="component" value="Unassembled WGS sequence"/>
</dbReference>
<feature type="compositionally biased region" description="Basic and acidic residues" evidence="1">
    <location>
        <begin position="344"/>
        <end position="353"/>
    </location>
</feature>
<proteinExistence type="predicted"/>
<evidence type="ECO:0000313" key="4">
    <source>
        <dbReference type="Proteomes" id="UP000053095"/>
    </source>
</evidence>
<sequence length="520" mass="59610">MLSEYNSRGSADSSTQESEIFDIDDRAAAALYRPLFLSPRRSRWKRYICRRVRRVVCVVLLLLVALIAVTFLFFPSYTHYPLHYRSLEHAIKRSQEAGRGNPRHEKVFIANNLYDASGELVRGKWGSSLLELIDLLGEKNTFLSIYENDAGDEAWRALTELDAQVKCNKSIVFEPHYDFSLAENVTLPDGSVRLRRVPYLADLRNRALRPLEEQNRKGIEYDKVLFLNDVYYNPVDIMHLLFSTNADQNGVSSYRAACAVDFGNLIKFYDSFAVRDAQGYPIGVPFYPWFVSTGAAISRKDVLAQKDAVRVRSCWGGIVAFDAKYFQANTTTQEVSTSGPQETLADRREEKETPAVATSTPARFRSIPDVFWEASESCLIHADLQDPYTDIDQVIDTGIYINPYIRVSYEYQAFTRLGFVRRFERLFTWPNWIANVFSHHPAHNSRRTDIAGETVEQRVWQLDASYDEGGYWKDETRVASRGGFCARRSLFVLNNKRQEDGSGWEPIRVPPDPDSLDWTL</sequence>
<keyword evidence="4" id="KW-1185">Reference proteome</keyword>